<dbReference type="EMBL" id="BSXU01000343">
    <property type="protein sequence ID" value="GMG20322.1"/>
    <property type="molecule type" value="Genomic_DNA"/>
</dbReference>
<dbReference type="PROSITE" id="PS51908">
    <property type="entry name" value="ZF_UBZ4"/>
    <property type="match status" value="1"/>
</dbReference>
<sequence>MIVNDLVSNITDPTDWESTSFPQLAGLDSLLRCHICKEFLKAPVLTTCDHIFCSACIRRSLSTNSRCPLCSEPAYESGLKKVLLLDELCLWFSNNRSELMEKLKIKPIQPEEKIIEEKNLVQEPQTDDIVVTAEHERIDKRKYADDDEDLEIIEVSGTNFHQFKKSQTPTFESNKKQKVDSSSGTSSRGSGDSTMVECPVCSKLMSLGELQGSHIDRCLQGDSTSSPKKQRPLSVSSSSSSSSFGSHVRLQNRSRTATGSISSFFSPVRKSAAIHTSSSNGKTKNKVQNNRKPQLQPESIKYKQRLPNLDPSLGTSKLKEKLQSFGLTTHGTRAQLETRLKEYINLYNANLDSVNPVNERVLKSKLSQWEYLQNKQSLSNHAGSDDRDSDHQEERNEWNEKYKDDYRSLIAKARANMKKNKVKKSSDEKDNTDVTESTTREDVNLDSSFAHDNLPKEYGTNGEKQDLIKSTEIETSADIDELPILGKNPLFVSEDSDGMESKEKDVSVPSINGKETSKSFPDDDDDSLNLGKSSLFVDDIDESVSENKTEEKKYCTLETAGSDVSSNSDDSKMKDTPRGVVNDEESSENDHGSSQTEEGNPDDGSESLEKEDIAEPKIGKNPLFVADDDESDFSF</sequence>
<feature type="region of interest" description="Disordered" evidence="19">
    <location>
        <begin position="417"/>
        <end position="465"/>
    </location>
</feature>
<dbReference type="PROSITE" id="PS50089">
    <property type="entry name" value="ZF_RING_2"/>
    <property type="match status" value="1"/>
</dbReference>
<evidence type="ECO:0000256" key="4">
    <source>
        <dbReference type="ARBA" id="ARBA00009506"/>
    </source>
</evidence>
<dbReference type="Proteomes" id="UP001165063">
    <property type="component" value="Unassembled WGS sequence"/>
</dbReference>
<dbReference type="InterPro" id="IPR004580">
    <property type="entry name" value="Rad18_fungi"/>
</dbReference>
<feature type="domain" description="RING-type" evidence="20">
    <location>
        <begin position="33"/>
        <end position="71"/>
    </location>
</feature>
<gene>
    <name evidence="23" type="ORF">Amon01_000114800</name>
</gene>
<dbReference type="InterPro" id="IPR017907">
    <property type="entry name" value="Znf_RING_CS"/>
</dbReference>
<accession>A0A9W7DE92</accession>
<evidence type="ECO:0000259" key="21">
    <source>
        <dbReference type="PROSITE" id="PS50800"/>
    </source>
</evidence>
<keyword evidence="8 18" id="KW-0479">Metal-binding</keyword>
<evidence type="ECO:0000256" key="12">
    <source>
        <dbReference type="ARBA" id="ARBA00022833"/>
    </source>
</evidence>
<evidence type="ECO:0000256" key="13">
    <source>
        <dbReference type="ARBA" id="ARBA00023125"/>
    </source>
</evidence>
<evidence type="ECO:0000313" key="23">
    <source>
        <dbReference type="EMBL" id="GMG20322.1"/>
    </source>
</evidence>
<reference evidence="23" key="1">
    <citation type="submission" date="2023-04" db="EMBL/GenBank/DDBJ databases">
        <title>Ambrosiozyma monospora NBRC 1965.</title>
        <authorList>
            <person name="Ichikawa N."/>
            <person name="Sato H."/>
            <person name="Tonouchi N."/>
        </authorList>
    </citation>
    <scope>NUCLEOTIDE SEQUENCE</scope>
    <source>
        <strain evidence="23">NBRC 1965</strain>
    </source>
</reference>
<comment type="catalytic activity">
    <reaction evidence="1 18">
        <text>S-ubiquitinyl-[E2 ubiquitin-conjugating enzyme]-L-cysteine + [acceptor protein]-L-lysine = [E2 ubiquitin-conjugating enzyme]-L-cysteine + N(6)-ubiquitinyl-[acceptor protein]-L-lysine.</text>
        <dbReference type="EC" id="2.3.2.27"/>
    </reaction>
</comment>
<feature type="compositionally biased region" description="Acidic residues" evidence="19">
    <location>
        <begin position="626"/>
        <end position="635"/>
    </location>
</feature>
<dbReference type="InterPro" id="IPR006642">
    <property type="entry name" value="Rad18_UBZ4"/>
</dbReference>
<evidence type="ECO:0000256" key="11">
    <source>
        <dbReference type="ARBA" id="ARBA00022786"/>
    </source>
</evidence>
<evidence type="ECO:0000256" key="8">
    <source>
        <dbReference type="ARBA" id="ARBA00022723"/>
    </source>
</evidence>
<dbReference type="PROSITE" id="PS50800">
    <property type="entry name" value="SAP"/>
    <property type="match status" value="1"/>
</dbReference>
<dbReference type="SMART" id="SM00513">
    <property type="entry name" value="SAP"/>
    <property type="match status" value="1"/>
</dbReference>
<evidence type="ECO:0000256" key="2">
    <source>
        <dbReference type="ARBA" id="ARBA00004123"/>
    </source>
</evidence>
<dbReference type="SUPFAM" id="SSF57850">
    <property type="entry name" value="RING/U-box"/>
    <property type="match status" value="1"/>
</dbReference>
<keyword evidence="24" id="KW-1185">Reference proteome</keyword>
<dbReference type="GO" id="GO:0005634">
    <property type="term" value="C:nucleus"/>
    <property type="evidence" value="ECO:0007669"/>
    <property type="project" value="UniProtKB-SubCell"/>
</dbReference>
<feature type="domain" description="UBZ4-type" evidence="22">
    <location>
        <begin position="195"/>
        <end position="223"/>
    </location>
</feature>
<evidence type="ECO:0000256" key="1">
    <source>
        <dbReference type="ARBA" id="ARBA00000900"/>
    </source>
</evidence>
<keyword evidence="13 18" id="KW-0238">DNA-binding</keyword>
<evidence type="ECO:0000259" key="20">
    <source>
        <dbReference type="PROSITE" id="PS50089"/>
    </source>
</evidence>
<evidence type="ECO:0000259" key="22">
    <source>
        <dbReference type="PROSITE" id="PS51908"/>
    </source>
</evidence>
<keyword evidence="11 18" id="KW-0833">Ubl conjugation pathway</keyword>
<dbReference type="PANTHER" id="PTHR14134">
    <property type="entry name" value="E3 UBIQUITIN-PROTEIN LIGASE RAD18"/>
    <property type="match status" value="1"/>
</dbReference>
<comment type="pathway">
    <text evidence="3 18">Protein modification; protein ubiquitination.</text>
</comment>
<dbReference type="Pfam" id="PF13923">
    <property type="entry name" value="zf-C3HC4_2"/>
    <property type="match status" value="1"/>
</dbReference>
<evidence type="ECO:0000256" key="16">
    <source>
        <dbReference type="PROSITE-ProRule" id="PRU00175"/>
    </source>
</evidence>
<feature type="region of interest" description="Disordered" evidence="19">
    <location>
        <begin position="218"/>
        <end position="255"/>
    </location>
</feature>
<feature type="domain" description="SAP" evidence="21">
    <location>
        <begin position="310"/>
        <end position="344"/>
    </location>
</feature>
<comment type="similarity">
    <text evidence="4 18">Belongs to the RAD18 family.</text>
</comment>
<dbReference type="GO" id="GO:0097505">
    <property type="term" value="C:Rad6-Rad18 complex"/>
    <property type="evidence" value="ECO:0007669"/>
    <property type="project" value="TreeGrafter"/>
</dbReference>
<evidence type="ECO:0000256" key="19">
    <source>
        <dbReference type="SAM" id="MobiDB-lite"/>
    </source>
</evidence>
<protein>
    <recommendedName>
        <fullName evidence="6 18">Postreplication repair E3 ubiquitin-protein ligase RAD18</fullName>
        <ecNumber evidence="5 18">2.3.2.27</ecNumber>
    </recommendedName>
    <alternativeName>
        <fullName evidence="18">RING-type E3 ubiquitin transferase RAD18</fullName>
    </alternativeName>
</protein>
<dbReference type="Pfam" id="PF02037">
    <property type="entry name" value="SAP"/>
    <property type="match status" value="1"/>
</dbReference>
<keyword evidence="10 16" id="KW-0863">Zinc-finger</keyword>
<feature type="compositionally biased region" description="Basic and acidic residues" evidence="19">
    <location>
        <begin position="383"/>
        <end position="400"/>
    </location>
</feature>
<comment type="function">
    <text evidence="18">E3 RING-finger protein, member of the UBC2/RAD6 epistasis group. Associates to the E2 ubiquitin conjugating enzyme UBC2/RAD6 to form the UBC2-RAD18 ubiquitin ligase complex involved in postreplicative repair (PRR) of damaged DNA.</text>
</comment>
<feature type="region of interest" description="Disordered" evidence="19">
    <location>
        <begin position="164"/>
        <end position="195"/>
    </location>
</feature>
<evidence type="ECO:0000256" key="5">
    <source>
        <dbReference type="ARBA" id="ARBA00012483"/>
    </source>
</evidence>
<comment type="caution">
    <text evidence="23">The sequence shown here is derived from an EMBL/GenBank/DDBJ whole genome shotgun (WGS) entry which is preliminary data.</text>
</comment>
<proteinExistence type="inferred from homology"/>
<name>A0A9W7DE92_AMBMO</name>
<dbReference type="FunFam" id="3.30.40.10:FF:000172">
    <property type="entry name" value="E3 ubiquitin-protein ligase RAD18"/>
    <property type="match status" value="1"/>
</dbReference>
<dbReference type="PROSITE" id="PS00518">
    <property type="entry name" value="ZF_RING_1"/>
    <property type="match status" value="1"/>
</dbReference>
<comment type="subunit">
    <text evidence="18">Interacts with E2 UBC2, forming a complex with ubiquitin ligase activity.</text>
</comment>
<dbReference type="SMART" id="SM00184">
    <property type="entry name" value="RING"/>
    <property type="match status" value="1"/>
</dbReference>
<feature type="compositionally biased region" description="Polar residues" evidence="19">
    <location>
        <begin position="274"/>
        <end position="297"/>
    </location>
</feature>
<organism evidence="23 24">
    <name type="scientific">Ambrosiozyma monospora</name>
    <name type="common">Yeast</name>
    <name type="synonym">Endomycopsis monosporus</name>
    <dbReference type="NCBI Taxonomy" id="43982"/>
    <lineage>
        <taxon>Eukaryota</taxon>
        <taxon>Fungi</taxon>
        <taxon>Dikarya</taxon>
        <taxon>Ascomycota</taxon>
        <taxon>Saccharomycotina</taxon>
        <taxon>Pichiomycetes</taxon>
        <taxon>Pichiales</taxon>
        <taxon>Pichiaceae</taxon>
        <taxon>Ambrosiozyma</taxon>
    </lineage>
</organism>
<keyword evidence="14 17" id="KW-0234">DNA repair</keyword>
<evidence type="ECO:0000256" key="17">
    <source>
        <dbReference type="PROSITE-ProRule" id="PRU01256"/>
    </source>
</evidence>
<dbReference type="Gene3D" id="3.30.40.10">
    <property type="entry name" value="Zinc/RING finger domain, C3HC4 (zinc finger)"/>
    <property type="match status" value="1"/>
</dbReference>
<dbReference type="OrthoDB" id="9049620at2759"/>
<feature type="region of interest" description="Disordered" evidence="19">
    <location>
        <begin position="480"/>
        <end position="635"/>
    </location>
</feature>
<dbReference type="GO" id="GO:0006281">
    <property type="term" value="P:DNA repair"/>
    <property type="evidence" value="ECO:0007669"/>
    <property type="project" value="UniProtKB-KW"/>
</dbReference>
<evidence type="ECO:0000313" key="24">
    <source>
        <dbReference type="Proteomes" id="UP001165063"/>
    </source>
</evidence>
<evidence type="ECO:0000256" key="3">
    <source>
        <dbReference type="ARBA" id="ARBA00004906"/>
    </source>
</evidence>
<evidence type="ECO:0000256" key="18">
    <source>
        <dbReference type="RuleBase" id="RU368093"/>
    </source>
</evidence>
<feature type="region of interest" description="Disordered" evidence="19">
    <location>
        <begin position="272"/>
        <end position="297"/>
    </location>
</feature>
<dbReference type="GO" id="GO:0006513">
    <property type="term" value="P:protein monoubiquitination"/>
    <property type="evidence" value="ECO:0007669"/>
    <property type="project" value="InterPro"/>
</dbReference>
<evidence type="ECO:0000256" key="9">
    <source>
        <dbReference type="ARBA" id="ARBA00022763"/>
    </source>
</evidence>
<dbReference type="InterPro" id="IPR001841">
    <property type="entry name" value="Znf_RING"/>
</dbReference>
<evidence type="ECO:0000256" key="7">
    <source>
        <dbReference type="ARBA" id="ARBA00022679"/>
    </source>
</evidence>
<dbReference type="InterPro" id="IPR003034">
    <property type="entry name" value="SAP_dom"/>
</dbReference>
<dbReference type="GO" id="GO:0061630">
    <property type="term" value="F:ubiquitin protein ligase activity"/>
    <property type="evidence" value="ECO:0007669"/>
    <property type="project" value="UniProtKB-UniRule"/>
</dbReference>
<keyword evidence="15 18" id="KW-0539">Nucleus</keyword>
<dbReference type="InterPro" id="IPR013083">
    <property type="entry name" value="Znf_RING/FYVE/PHD"/>
</dbReference>
<comment type="subcellular location">
    <subcellularLocation>
        <location evidence="2 18">Nucleus</location>
    </subcellularLocation>
</comment>
<dbReference type="AlphaFoldDB" id="A0A9W7DE92"/>
<dbReference type="GO" id="GO:0003697">
    <property type="term" value="F:single-stranded DNA binding"/>
    <property type="evidence" value="ECO:0007669"/>
    <property type="project" value="UniProtKB-UniRule"/>
</dbReference>
<dbReference type="GO" id="GO:0008270">
    <property type="term" value="F:zinc ion binding"/>
    <property type="evidence" value="ECO:0007669"/>
    <property type="project" value="UniProtKB-KW"/>
</dbReference>
<dbReference type="GO" id="GO:0006301">
    <property type="term" value="P:DNA damage tolerance"/>
    <property type="evidence" value="ECO:0007669"/>
    <property type="project" value="InterPro"/>
</dbReference>
<feature type="compositionally biased region" description="Low complexity" evidence="19">
    <location>
        <begin position="234"/>
        <end position="243"/>
    </location>
</feature>
<dbReference type="NCBIfam" id="TIGR00599">
    <property type="entry name" value="rad18"/>
    <property type="match status" value="1"/>
</dbReference>
<feature type="region of interest" description="Disordered" evidence="19">
    <location>
        <begin position="377"/>
        <end position="400"/>
    </location>
</feature>
<evidence type="ECO:0000256" key="6">
    <source>
        <dbReference type="ARBA" id="ARBA00015551"/>
    </source>
</evidence>
<evidence type="ECO:0000256" key="10">
    <source>
        <dbReference type="ARBA" id="ARBA00022771"/>
    </source>
</evidence>
<keyword evidence="9 17" id="KW-0227">DNA damage</keyword>
<evidence type="ECO:0000256" key="14">
    <source>
        <dbReference type="ARBA" id="ARBA00023204"/>
    </source>
</evidence>
<keyword evidence="7 18" id="KW-0808">Transferase</keyword>
<dbReference type="InterPro" id="IPR039577">
    <property type="entry name" value="Rad18"/>
</dbReference>
<dbReference type="PANTHER" id="PTHR14134:SF2">
    <property type="entry name" value="E3 UBIQUITIN-PROTEIN LIGASE RAD18"/>
    <property type="match status" value="1"/>
</dbReference>
<dbReference type="SMART" id="SM00734">
    <property type="entry name" value="ZnF_Rad18"/>
    <property type="match status" value="1"/>
</dbReference>
<feature type="compositionally biased region" description="Basic and acidic residues" evidence="19">
    <location>
        <begin position="424"/>
        <end position="443"/>
    </location>
</feature>
<feature type="compositionally biased region" description="Low complexity" evidence="19">
    <location>
        <begin position="180"/>
        <end position="194"/>
    </location>
</feature>
<dbReference type="Gene3D" id="3.30.160.60">
    <property type="entry name" value="Classic Zinc Finger"/>
    <property type="match status" value="1"/>
</dbReference>
<evidence type="ECO:0000256" key="15">
    <source>
        <dbReference type="ARBA" id="ARBA00023242"/>
    </source>
</evidence>
<feature type="compositionally biased region" description="Basic and acidic residues" evidence="19">
    <location>
        <begin position="607"/>
        <end position="618"/>
    </location>
</feature>
<feature type="compositionally biased region" description="Basic and acidic residues" evidence="19">
    <location>
        <begin position="545"/>
        <end position="555"/>
    </location>
</feature>
<dbReference type="EC" id="2.3.2.27" evidence="5 18"/>
<keyword evidence="12 18" id="KW-0862">Zinc</keyword>